<organism evidence="1 2">
    <name type="scientific">Iamia majanohamensis</name>
    <dbReference type="NCBI Taxonomy" id="467976"/>
    <lineage>
        <taxon>Bacteria</taxon>
        <taxon>Bacillati</taxon>
        <taxon>Actinomycetota</taxon>
        <taxon>Acidimicrobiia</taxon>
        <taxon>Acidimicrobiales</taxon>
        <taxon>Iamiaceae</taxon>
        <taxon>Iamia</taxon>
    </lineage>
</organism>
<protein>
    <submittedName>
        <fullName evidence="1">Uncharacterized protein</fullName>
    </submittedName>
</protein>
<name>A0AAF0BST4_9ACTN</name>
<dbReference type="AlphaFoldDB" id="A0AAF0BST4"/>
<dbReference type="KEGG" id="ima:PO878_08985"/>
<evidence type="ECO:0000313" key="2">
    <source>
        <dbReference type="Proteomes" id="UP001216390"/>
    </source>
</evidence>
<accession>A0AAF0BST4</accession>
<dbReference type="RefSeq" id="WP_272738371.1">
    <property type="nucleotide sequence ID" value="NZ_CP116942.1"/>
</dbReference>
<gene>
    <name evidence="1" type="ORF">PO878_08985</name>
</gene>
<sequence>MRHRMDGTISACGFASGDRVVVGLWDTTPIGPIADVMWAEPDGTRTLFAPTGAVAAFVTAVYDFDAVVVGPLAAEGDGTTVRVRIGDVHGAGERTVVMATGGGWRIPPARRPPALTRWVEAPLARALLGVRTHGTSPHGVHEWYQATAWRPVVAARGTVDGHDLGALSPIDPPCRFGFSEPPPRPSITTVRPLLEDPTGALDRLVVDLRAGVPVEVLSPDPPPHP</sequence>
<dbReference type="EMBL" id="CP116942">
    <property type="protein sequence ID" value="WCO68856.1"/>
    <property type="molecule type" value="Genomic_DNA"/>
</dbReference>
<evidence type="ECO:0000313" key="1">
    <source>
        <dbReference type="EMBL" id="WCO68856.1"/>
    </source>
</evidence>
<keyword evidence="2" id="KW-1185">Reference proteome</keyword>
<reference evidence="1" key="1">
    <citation type="submission" date="2023-01" db="EMBL/GenBank/DDBJ databases">
        <title>The diversity of Class Acidimicrobiia in South China Sea sediment environments and the proposal of Iamia marina sp. nov., a novel species of the genus Iamia.</title>
        <authorList>
            <person name="He Y."/>
            <person name="Tian X."/>
        </authorList>
    </citation>
    <scope>NUCLEOTIDE SEQUENCE</scope>
    <source>
        <strain evidence="1">DSM 19957</strain>
    </source>
</reference>
<dbReference type="Proteomes" id="UP001216390">
    <property type="component" value="Chromosome"/>
</dbReference>
<proteinExistence type="predicted"/>